<dbReference type="GO" id="GO:0005737">
    <property type="term" value="C:cytoplasm"/>
    <property type="evidence" value="ECO:0007669"/>
    <property type="project" value="TreeGrafter"/>
</dbReference>
<feature type="domain" description="DJ-1/PfpI" evidence="1">
    <location>
        <begin position="4"/>
        <end position="164"/>
    </location>
</feature>
<evidence type="ECO:0000313" key="3">
    <source>
        <dbReference type="Proteomes" id="UP000315938"/>
    </source>
</evidence>
<dbReference type="InterPro" id="IPR029062">
    <property type="entry name" value="Class_I_gatase-like"/>
</dbReference>
<sequence>MKGLIIFSHGMEDNEALSTLALLRRAGMHIDSVTKEPDLYVKTGFGITVKADYHLHDIKLSNYQFLIIPGGGYVAKVIDHADYIYDLIKAFKREDKDIYAICAAPRFLGRLGLLDNLDFTAFPGSEEDAKLGHYLASKKVVVTPRIITARSAGAVIEFVYQIIKKNQDEALSKSLINNIMY</sequence>
<dbReference type="InterPro" id="IPR050325">
    <property type="entry name" value="Prot/Nucl_acid_deglycase"/>
</dbReference>
<dbReference type="CDD" id="cd03135">
    <property type="entry name" value="GATase1_DJ-1"/>
    <property type="match status" value="1"/>
</dbReference>
<gene>
    <name evidence="2" type="ORF">FNV44_07135</name>
</gene>
<dbReference type="PANTHER" id="PTHR48094">
    <property type="entry name" value="PROTEIN/NUCLEIC ACID DEGLYCASE DJ-1-RELATED"/>
    <property type="match status" value="1"/>
</dbReference>
<dbReference type="Pfam" id="PF01965">
    <property type="entry name" value="DJ-1_PfpI"/>
    <property type="match status" value="1"/>
</dbReference>
<dbReference type="Gene3D" id="3.40.50.880">
    <property type="match status" value="1"/>
</dbReference>
<evidence type="ECO:0000259" key="1">
    <source>
        <dbReference type="Pfam" id="PF01965"/>
    </source>
</evidence>
<evidence type="ECO:0000313" key="2">
    <source>
        <dbReference type="EMBL" id="TRX99111.1"/>
    </source>
</evidence>
<protein>
    <submittedName>
        <fullName evidence="2">DJ-1/PfpI family protein</fullName>
    </submittedName>
</protein>
<dbReference type="PANTHER" id="PTHR48094:SF12">
    <property type="entry name" value="PARKINSON DISEASE PROTEIN 7 HOMOLOG"/>
    <property type="match status" value="1"/>
</dbReference>
<dbReference type="SUPFAM" id="SSF52317">
    <property type="entry name" value="Class I glutamine amidotransferase-like"/>
    <property type="match status" value="1"/>
</dbReference>
<dbReference type="EMBL" id="VKID01000004">
    <property type="protein sequence ID" value="TRX99111.1"/>
    <property type="molecule type" value="Genomic_DNA"/>
</dbReference>
<dbReference type="GeneID" id="41339279"/>
<dbReference type="InterPro" id="IPR002818">
    <property type="entry name" value="DJ-1/PfpI"/>
</dbReference>
<accession>A0A553IFZ6</accession>
<dbReference type="Proteomes" id="UP000315938">
    <property type="component" value="Unassembled WGS sequence"/>
</dbReference>
<name>A0A553IFZ6_ACHLA</name>
<comment type="caution">
    <text evidence="2">The sequence shown here is derived from an EMBL/GenBank/DDBJ whole genome shotgun (WGS) entry which is preliminary data.</text>
</comment>
<dbReference type="AlphaFoldDB" id="A0A553IFZ6"/>
<organism evidence="2 3">
    <name type="scientific">Acholeplasma laidlawii</name>
    <dbReference type="NCBI Taxonomy" id="2148"/>
    <lineage>
        <taxon>Bacteria</taxon>
        <taxon>Bacillati</taxon>
        <taxon>Mycoplasmatota</taxon>
        <taxon>Mollicutes</taxon>
        <taxon>Acholeplasmatales</taxon>
        <taxon>Acholeplasmataceae</taxon>
        <taxon>Acholeplasma</taxon>
    </lineage>
</organism>
<reference evidence="2 3" key="1">
    <citation type="submission" date="2019-07" db="EMBL/GenBank/DDBJ databases">
        <title>Genome sequence of Acholeplasma laidlawii strain with increased resistance to erythromycin.</title>
        <authorList>
            <person name="Medvedeva E.S."/>
            <person name="Baranova N.B."/>
            <person name="Siniagina M.N."/>
            <person name="Mouzykantov A."/>
            <person name="Chernova O.A."/>
            <person name="Chernov V.M."/>
        </authorList>
    </citation>
    <scope>NUCLEOTIDE SEQUENCE [LARGE SCALE GENOMIC DNA]</scope>
    <source>
        <strain evidence="2 3">PG8REry</strain>
    </source>
</reference>
<proteinExistence type="predicted"/>
<dbReference type="RefSeq" id="WP_012243073.1">
    <property type="nucleotide sequence ID" value="NZ_JACAOE010000003.1"/>
</dbReference>
<dbReference type="OMA" id="KATCYPG"/>